<evidence type="ECO:0000256" key="1">
    <source>
        <dbReference type="ARBA" id="ARBA00022723"/>
    </source>
</evidence>
<dbReference type="GO" id="GO:0046491">
    <property type="term" value="P:L-methylmalonyl-CoA metabolic process"/>
    <property type="evidence" value="ECO:0007669"/>
    <property type="project" value="TreeGrafter"/>
</dbReference>
<evidence type="ECO:0000313" key="3">
    <source>
        <dbReference type="EMBL" id="ALC05191.1"/>
    </source>
</evidence>
<dbReference type="GO" id="GO:0046872">
    <property type="term" value="F:metal ion binding"/>
    <property type="evidence" value="ECO:0007669"/>
    <property type="project" value="UniProtKB-KW"/>
</dbReference>
<proteinExistence type="predicted"/>
<dbReference type="EMBL" id="CP009220">
    <property type="protein sequence ID" value="ALC05191.1"/>
    <property type="molecule type" value="Genomic_DNA"/>
</dbReference>
<feature type="domain" description="VOC" evidence="2">
    <location>
        <begin position="5"/>
        <end position="139"/>
    </location>
</feature>
<dbReference type="KEGG" id="cdx:CDES_03695"/>
<dbReference type="PANTHER" id="PTHR43048:SF5">
    <property type="entry name" value="BLR5325 PROTEIN"/>
    <property type="match status" value="1"/>
</dbReference>
<dbReference type="PANTHER" id="PTHR43048">
    <property type="entry name" value="METHYLMALONYL-COA EPIMERASE"/>
    <property type="match status" value="1"/>
</dbReference>
<protein>
    <recommendedName>
        <fullName evidence="2">VOC domain-containing protein</fullName>
    </recommendedName>
</protein>
<gene>
    <name evidence="3" type="ORF">CDES_03695</name>
</gene>
<dbReference type="CDD" id="cd08353">
    <property type="entry name" value="VOC_like"/>
    <property type="match status" value="1"/>
</dbReference>
<dbReference type="InterPro" id="IPR051785">
    <property type="entry name" value="MMCE/EMCE_epimerase"/>
</dbReference>
<dbReference type="InterPro" id="IPR029068">
    <property type="entry name" value="Glyas_Bleomycin-R_OHBP_Dase"/>
</dbReference>
<dbReference type="Gene3D" id="3.10.180.10">
    <property type="entry name" value="2,3-Dihydroxybiphenyl 1,2-Dioxygenase, domain 1"/>
    <property type="match status" value="1"/>
</dbReference>
<keyword evidence="4" id="KW-1185">Reference proteome</keyword>
<keyword evidence="1" id="KW-0479">Metal-binding</keyword>
<dbReference type="OrthoDB" id="7187210at2"/>
<evidence type="ECO:0000259" key="2">
    <source>
        <dbReference type="PROSITE" id="PS51819"/>
    </source>
</evidence>
<name>A0A0M4CCW3_9CORY</name>
<dbReference type="PROSITE" id="PS51819">
    <property type="entry name" value="VOC"/>
    <property type="match status" value="1"/>
</dbReference>
<organism evidence="3 4">
    <name type="scientific">Corynebacterium deserti GIMN1.010</name>
    <dbReference type="NCBI Taxonomy" id="931089"/>
    <lineage>
        <taxon>Bacteria</taxon>
        <taxon>Bacillati</taxon>
        <taxon>Actinomycetota</taxon>
        <taxon>Actinomycetes</taxon>
        <taxon>Mycobacteriales</taxon>
        <taxon>Corynebacteriaceae</taxon>
        <taxon>Corynebacterium</taxon>
    </lineage>
</organism>
<dbReference type="Pfam" id="PF13669">
    <property type="entry name" value="Glyoxalase_4"/>
    <property type="match status" value="1"/>
</dbReference>
<dbReference type="GO" id="GO:0004493">
    <property type="term" value="F:methylmalonyl-CoA epimerase activity"/>
    <property type="evidence" value="ECO:0007669"/>
    <property type="project" value="TreeGrafter"/>
</dbReference>
<dbReference type="PATRIC" id="fig|931089.4.peg.748"/>
<reference evidence="3 4" key="1">
    <citation type="submission" date="2014-08" db="EMBL/GenBank/DDBJ databases">
        <title>Complete genome sequence of Corynebacterium deserti GIMN1.010 (=DSM 45689), isolated from desert sand in western China.</title>
        <authorList>
            <person name="Ruckert C."/>
            <person name="Albersmeier A."/>
            <person name="Kalinowski J."/>
        </authorList>
    </citation>
    <scope>NUCLEOTIDE SEQUENCE [LARGE SCALE GENOMIC DNA]</scope>
    <source>
        <strain evidence="3 4">GIMN1.010</strain>
    </source>
</reference>
<dbReference type="AlphaFoldDB" id="A0A0M4CCW3"/>
<sequence length="140" mass="15171">MGIKRLDNVAIVVADLDEAIEFFSTLGMELDGRAFVEGEFADISVGLPGIKSEIAVLQTPDGHSRVELSQYLNPKPILVDPTAQNTVGVHRLMFAVDNIEQTLDAIGAEPINGIADYENTYRLCYLRGPSGILVALAQEI</sequence>
<dbReference type="SUPFAM" id="SSF54593">
    <property type="entry name" value="Glyoxalase/Bleomycin resistance protein/Dihydroxybiphenyl dioxygenase"/>
    <property type="match status" value="1"/>
</dbReference>
<dbReference type="RefSeq" id="WP_053544302.1">
    <property type="nucleotide sequence ID" value="NZ_CP009220.1"/>
</dbReference>
<evidence type="ECO:0000313" key="4">
    <source>
        <dbReference type="Proteomes" id="UP000068067"/>
    </source>
</evidence>
<dbReference type="InterPro" id="IPR037523">
    <property type="entry name" value="VOC_core"/>
</dbReference>
<accession>A0A0M4CCW3</accession>
<dbReference type="Proteomes" id="UP000068067">
    <property type="component" value="Chromosome"/>
</dbReference>